<dbReference type="SUPFAM" id="SSF55979">
    <property type="entry name" value="DNA clamp"/>
    <property type="match status" value="3"/>
</dbReference>
<gene>
    <name evidence="14" type="primary">dnaN</name>
    <name evidence="14" type="ORF">N8A98_07035</name>
</gene>
<keyword evidence="8 10" id="KW-0239">DNA-directed DNA polymerase</keyword>
<evidence type="ECO:0000256" key="6">
    <source>
        <dbReference type="ARBA" id="ARBA00022695"/>
    </source>
</evidence>
<keyword evidence="7 10" id="KW-0235">DNA replication</keyword>
<protein>
    <recommendedName>
        <fullName evidence="3 10">Beta sliding clamp</fullName>
    </recommendedName>
</protein>
<feature type="domain" description="DNA polymerase III beta sliding clamp central" evidence="12">
    <location>
        <begin position="140"/>
        <end position="240"/>
    </location>
</feature>
<dbReference type="InterPro" id="IPR022634">
    <property type="entry name" value="DNA_polIII_beta_N"/>
</dbReference>
<evidence type="ECO:0000256" key="9">
    <source>
        <dbReference type="ARBA" id="ARBA00023125"/>
    </source>
</evidence>
<dbReference type="InterPro" id="IPR022635">
    <property type="entry name" value="DNA_polIII_beta_C"/>
</dbReference>
<dbReference type="Pfam" id="PF02767">
    <property type="entry name" value="DNA_pol3_beta_2"/>
    <property type="match status" value="1"/>
</dbReference>
<evidence type="ECO:0000256" key="5">
    <source>
        <dbReference type="ARBA" id="ARBA00022679"/>
    </source>
</evidence>
<evidence type="ECO:0000259" key="12">
    <source>
        <dbReference type="Pfam" id="PF02767"/>
    </source>
</evidence>
<dbReference type="PIRSF" id="PIRSF000804">
    <property type="entry name" value="DNA_pol_III_b"/>
    <property type="match status" value="1"/>
</dbReference>
<dbReference type="Pfam" id="PF02768">
    <property type="entry name" value="DNA_pol3_beta_3"/>
    <property type="match status" value="1"/>
</dbReference>
<proteinExistence type="inferred from homology"/>
<comment type="similarity">
    <text evidence="2 10">Belongs to the beta sliding clamp family.</text>
</comment>
<dbReference type="GO" id="GO:0003887">
    <property type="term" value="F:DNA-directed DNA polymerase activity"/>
    <property type="evidence" value="ECO:0007669"/>
    <property type="project" value="UniProtKB-EC"/>
</dbReference>
<dbReference type="CDD" id="cd00140">
    <property type="entry name" value="beta_clamp"/>
    <property type="match status" value="1"/>
</dbReference>
<sequence>MAKAKAASPDATTLHVDKADIVRALTAVGRVIENRNTYPILANVHLSTKDGQLTVRGTDLDIEITTSIPCDGDAEPFTAPAKTLLDIVRKFADGQVALEREGETLHVKSGRSRFKLPTLQVDSFPTLKGGKLSEPFAINLAALFKDTSFATNQSDNRTFMHGVQLESFQGKARATASDGHRLARITGEAVPDFEAVNFPLKTIGVIPDGDVTLAVSRDKVQIEFGSTTILSKLIDTPYPELERLIPKNNERAVQFDRPSMSAAVDRVSTIASERGGKSVKFTAGGGRVELAVTNPDHGEATDEVVTTYEGGDVSIGFNCSYVSDILRAAGGAGVTFHLADGLSPALVTCDDPNKTFVLMPQRI</sequence>
<evidence type="ECO:0000259" key="13">
    <source>
        <dbReference type="Pfam" id="PF02768"/>
    </source>
</evidence>
<keyword evidence="6 10" id="KW-0548">Nucleotidyltransferase</keyword>
<comment type="subunit">
    <text evidence="10">Forms a ring-shaped head-to-tail homodimer around DNA.</text>
</comment>
<feature type="domain" description="DNA polymerase III beta sliding clamp C-terminal" evidence="13">
    <location>
        <begin position="243"/>
        <end position="361"/>
    </location>
</feature>
<evidence type="ECO:0000256" key="8">
    <source>
        <dbReference type="ARBA" id="ARBA00022932"/>
    </source>
</evidence>
<dbReference type="SMART" id="SM00480">
    <property type="entry name" value="POL3Bc"/>
    <property type="match status" value="1"/>
</dbReference>
<keyword evidence="4 10" id="KW-0963">Cytoplasm</keyword>
<comment type="subcellular location">
    <subcellularLocation>
        <location evidence="1 10">Cytoplasm</location>
    </subcellularLocation>
</comment>
<evidence type="ECO:0000256" key="4">
    <source>
        <dbReference type="ARBA" id="ARBA00022490"/>
    </source>
</evidence>
<evidence type="ECO:0000256" key="10">
    <source>
        <dbReference type="PIRNR" id="PIRNR000804"/>
    </source>
</evidence>
<accession>A0ABY6CFB8</accession>
<keyword evidence="5 10" id="KW-0808">Transferase</keyword>
<feature type="domain" description="DNA polymerase III beta sliding clamp N-terminal" evidence="11">
    <location>
        <begin position="14"/>
        <end position="127"/>
    </location>
</feature>
<evidence type="ECO:0000313" key="15">
    <source>
        <dbReference type="Proteomes" id="UP001061862"/>
    </source>
</evidence>
<evidence type="ECO:0000256" key="2">
    <source>
        <dbReference type="ARBA" id="ARBA00010752"/>
    </source>
</evidence>
<evidence type="ECO:0000259" key="11">
    <source>
        <dbReference type="Pfam" id="PF00712"/>
    </source>
</evidence>
<dbReference type="InterPro" id="IPR022637">
    <property type="entry name" value="DNA_polIII_beta_cen"/>
</dbReference>
<dbReference type="PANTHER" id="PTHR30478">
    <property type="entry name" value="DNA POLYMERASE III SUBUNIT BETA"/>
    <property type="match status" value="1"/>
</dbReference>
<dbReference type="NCBIfam" id="TIGR00663">
    <property type="entry name" value="dnan"/>
    <property type="match status" value="1"/>
</dbReference>
<evidence type="ECO:0000313" key="14">
    <source>
        <dbReference type="EMBL" id="UXN70936.1"/>
    </source>
</evidence>
<evidence type="ECO:0000256" key="7">
    <source>
        <dbReference type="ARBA" id="ARBA00022705"/>
    </source>
</evidence>
<dbReference type="PANTHER" id="PTHR30478:SF0">
    <property type="entry name" value="BETA SLIDING CLAMP"/>
    <property type="match status" value="1"/>
</dbReference>
<evidence type="ECO:0000256" key="3">
    <source>
        <dbReference type="ARBA" id="ARBA00021035"/>
    </source>
</evidence>
<dbReference type="Proteomes" id="UP001061862">
    <property type="component" value="Chromosome"/>
</dbReference>
<keyword evidence="15" id="KW-1185">Reference proteome</keyword>
<dbReference type="Pfam" id="PF00712">
    <property type="entry name" value="DNA_pol3_beta"/>
    <property type="match status" value="1"/>
</dbReference>
<keyword evidence="9" id="KW-0238">DNA-binding</keyword>
<dbReference type="RefSeq" id="WP_262170238.1">
    <property type="nucleotide sequence ID" value="NZ_CP104965.1"/>
</dbReference>
<organism evidence="14 15">
    <name type="scientific">Devosia neptuniae</name>
    <dbReference type="NCBI Taxonomy" id="191302"/>
    <lineage>
        <taxon>Bacteria</taxon>
        <taxon>Pseudomonadati</taxon>
        <taxon>Pseudomonadota</taxon>
        <taxon>Alphaproteobacteria</taxon>
        <taxon>Hyphomicrobiales</taxon>
        <taxon>Devosiaceae</taxon>
        <taxon>Devosia</taxon>
    </lineage>
</organism>
<name>A0ABY6CFB8_9HYPH</name>
<dbReference type="EMBL" id="CP104965">
    <property type="protein sequence ID" value="UXN70936.1"/>
    <property type="molecule type" value="Genomic_DNA"/>
</dbReference>
<dbReference type="Gene3D" id="3.70.10.10">
    <property type="match status" value="1"/>
</dbReference>
<evidence type="ECO:0000256" key="1">
    <source>
        <dbReference type="ARBA" id="ARBA00004496"/>
    </source>
</evidence>
<dbReference type="InterPro" id="IPR001001">
    <property type="entry name" value="DNA_polIII_beta"/>
</dbReference>
<reference evidence="14 15" key="1">
    <citation type="submission" date="2022-09" db="EMBL/GenBank/DDBJ databases">
        <title>Interaction between co-microsymbionts with complementary sets of symbiotic genes in legume-rhizobium systems.</title>
        <authorList>
            <person name="Safronova V."/>
            <person name="Sazanova A."/>
            <person name="Afonin A."/>
            <person name="Chirak E."/>
        </authorList>
    </citation>
    <scope>NUCLEOTIDE SEQUENCE [LARGE SCALE GENOMIC DNA]</scope>
    <source>
        <strain evidence="14 15">A18/4-1</strain>
    </source>
</reference>
<dbReference type="Gene3D" id="3.10.150.10">
    <property type="entry name" value="DNA Polymerase III, subunit A, domain 2"/>
    <property type="match status" value="1"/>
</dbReference>
<comment type="function">
    <text evidence="10">Confers DNA tethering and processivity to DNA polymerases and other proteins. Acts as a clamp, forming a ring around DNA (a reaction catalyzed by the clamp-loading complex) which diffuses in an ATP-independent manner freely and bidirectionally along dsDNA. Initially characterized for its ability to contact the catalytic subunit of DNA polymerase III (Pol III), a complex, multichain enzyme responsible for most of the replicative synthesis in bacteria; Pol III exhibits 3'-5' exonuclease proofreading activity. The beta chain is required for initiation of replication as well as for processivity of DNA replication.</text>
</comment>
<dbReference type="InterPro" id="IPR046938">
    <property type="entry name" value="DNA_clamp_sf"/>
</dbReference>